<dbReference type="InterPro" id="IPR003959">
    <property type="entry name" value="ATPase_AAA_core"/>
</dbReference>
<dbReference type="InterPro" id="IPR008921">
    <property type="entry name" value="DNA_pol3_clamp-load_cplx_C"/>
</dbReference>
<dbReference type="GO" id="GO:0017116">
    <property type="term" value="F:single-stranded DNA helicase activity"/>
    <property type="evidence" value="ECO:0007669"/>
    <property type="project" value="TreeGrafter"/>
</dbReference>
<dbReference type="FunFam" id="1.10.8.60:FF:000029">
    <property type="entry name" value="Replication-associated recombination protein A"/>
    <property type="match status" value="1"/>
</dbReference>
<evidence type="ECO:0000256" key="4">
    <source>
        <dbReference type="ARBA" id="ARBA00022840"/>
    </source>
</evidence>
<dbReference type="PANTHER" id="PTHR13779:SF7">
    <property type="entry name" value="ATPASE WRNIP1"/>
    <property type="match status" value="1"/>
</dbReference>
<sequence length="446" mass="49420">MISFCNKIVYAYYNKKKSVKKGEKMPDNLALRMRPRTISEVIGQKHLVGEGKIIRRMVEANMLSSMILYGPPGIGKTSIASAIAGTTKFAFRTFNATVDSKKRLQEIAEEAKFSGGLVLLLDEIHRLDKAKQDFLLPLLENGNIIMIGATTENPFFSVTPAIRSRVQIFELEPLSNEDIKEAILGVLEDKERGFDFDVQLDDDALDFIATATNGDLRSAYNSLDLAVMSTPASEDGLRHITLDTVENSLQRSYITMDKDGDGHYDVLSALQKSIRGSDVNASLHYAARLVEAGDLPSLARRLTVIAYEDIGLANPDAQVHTVTALEAAQKVGFPEARILIANVVVDLALSPKSNSAYMAMDAALADLRKSGNLPIPRHLRDGHYAGSKELGNAQDYKYPHAYPEKWVKQQYLPDKLRGVNYFQPNETGKYERALGANKERIDKLSR</sequence>
<dbReference type="CDD" id="cd18139">
    <property type="entry name" value="HLD_clamp_RarA"/>
    <property type="match status" value="1"/>
</dbReference>
<dbReference type="Gene3D" id="1.10.8.60">
    <property type="match status" value="1"/>
</dbReference>
<reference evidence="6 7" key="1">
    <citation type="journal article" date="2012" name="J. Bacteriol.">
        <title>Genome Sequence of the Lantibiotic Bacteriocin Producer Streptococcus salivarius Strain K12.</title>
        <authorList>
            <person name="Barretto C."/>
            <person name="Alvarez-Martin P."/>
            <person name="Foata F."/>
            <person name="Renault P."/>
            <person name="Berger B."/>
        </authorList>
    </citation>
    <scope>NUCLEOTIDE SEQUENCE [LARGE SCALE GENOMIC DNA]</scope>
    <source>
        <strain evidence="6 7">K12</strain>
    </source>
</reference>
<keyword evidence="4" id="KW-0067">ATP-binding</keyword>
<dbReference type="GO" id="GO:0003677">
    <property type="term" value="F:DNA binding"/>
    <property type="evidence" value="ECO:0007669"/>
    <property type="project" value="InterPro"/>
</dbReference>
<evidence type="ECO:0000256" key="1">
    <source>
        <dbReference type="ARBA" id="ARBA00008959"/>
    </source>
</evidence>
<comment type="caution">
    <text evidence="6">The sequence shown here is derived from an EMBL/GenBank/DDBJ whole genome shotgun (WGS) entry which is preliminary data.</text>
</comment>
<evidence type="ECO:0000256" key="2">
    <source>
        <dbReference type="ARBA" id="ARBA00020776"/>
    </source>
</evidence>
<dbReference type="CDD" id="cd00009">
    <property type="entry name" value="AAA"/>
    <property type="match status" value="1"/>
</dbReference>
<dbReference type="Pfam" id="PF16193">
    <property type="entry name" value="AAA_assoc_2"/>
    <property type="match status" value="1"/>
</dbReference>
<dbReference type="InterPro" id="IPR051314">
    <property type="entry name" value="AAA_ATPase_RarA/MGS1/WRNIP1"/>
</dbReference>
<dbReference type="GO" id="GO:0000731">
    <property type="term" value="P:DNA synthesis involved in DNA repair"/>
    <property type="evidence" value="ECO:0007669"/>
    <property type="project" value="TreeGrafter"/>
</dbReference>
<accession>J7TV82</accession>
<dbReference type="InterPro" id="IPR032423">
    <property type="entry name" value="AAA_assoc_2"/>
</dbReference>
<dbReference type="SMART" id="SM00382">
    <property type="entry name" value="AAA"/>
    <property type="match status" value="1"/>
</dbReference>
<dbReference type="SUPFAM" id="SSF52540">
    <property type="entry name" value="P-loop containing nucleoside triphosphate hydrolases"/>
    <property type="match status" value="1"/>
</dbReference>
<evidence type="ECO:0000256" key="3">
    <source>
        <dbReference type="ARBA" id="ARBA00022741"/>
    </source>
</evidence>
<dbReference type="FunFam" id="1.10.3710.10:FF:000003">
    <property type="entry name" value="ATPase, AAA family protein"/>
    <property type="match status" value="1"/>
</dbReference>
<dbReference type="Gene3D" id="3.40.50.300">
    <property type="entry name" value="P-loop containing nucleotide triphosphate hydrolases"/>
    <property type="match status" value="1"/>
</dbReference>
<gene>
    <name evidence="6" type="ORF">RSSL_01785</name>
</gene>
<comment type="similarity">
    <text evidence="1">Belongs to the AAA ATPase family. RarA/MGS1/WRNIP1 subfamily.</text>
</comment>
<feature type="domain" description="AAA+ ATPase" evidence="5">
    <location>
        <begin position="62"/>
        <end position="174"/>
    </location>
</feature>
<keyword evidence="3" id="KW-0547">Nucleotide-binding</keyword>
<dbReference type="Pfam" id="PF12002">
    <property type="entry name" value="MgsA_C"/>
    <property type="match status" value="1"/>
</dbReference>
<evidence type="ECO:0000313" key="7">
    <source>
        <dbReference type="Proteomes" id="UP000006983"/>
    </source>
</evidence>
<dbReference type="EMBL" id="ALIF01000006">
    <property type="protein sequence ID" value="EJO15953.1"/>
    <property type="molecule type" value="Genomic_DNA"/>
</dbReference>
<protein>
    <recommendedName>
        <fullName evidence="2">Replication-associated recombination protein A</fullName>
    </recommendedName>
</protein>
<dbReference type="Proteomes" id="UP000006983">
    <property type="component" value="Unassembled WGS sequence"/>
</dbReference>
<dbReference type="AlphaFoldDB" id="J7TV82"/>
<dbReference type="FunFam" id="1.20.272.10:FF:000001">
    <property type="entry name" value="Putative AAA family ATPase"/>
    <property type="match status" value="1"/>
</dbReference>
<dbReference type="Gene3D" id="1.10.3710.10">
    <property type="entry name" value="DNA polymerase III clamp loader subunits, C-terminal domain"/>
    <property type="match status" value="1"/>
</dbReference>
<dbReference type="PATRIC" id="fig|1200793.3.peg.1927"/>
<name>J7TV82_STRSL</name>
<dbReference type="FunFam" id="3.40.50.300:FF:000766">
    <property type="entry name" value="Recombination factor protein RarA"/>
    <property type="match status" value="1"/>
</dbReference>
<dbReference type="InterPro" id="IPR003593">
    <property type="entry name" value="AAA+_ATPase"/>
</dbReference>
<evidence type="ECO:0000313" key="6">
    <source>
        <dbReference type="EMBL" id="EJO15953.1"/>
    </source>
</evidence>
<dbReference type="GO" id="GO:0006261">
    <property type="term" value="P:DNA-templated DNA replication"/>
    <property type="evidence" value="ECO:0007669"/>
    <property type="project" value="TreeGrafter"/>
</dbReference>
<keyword evidence="7" id="KW-1185">Reference proteome</keyword>
<evidence type="ECO:0000259" key="5">
    <source>
        <dbReference type="SMART" id="SM00382"/>
    </source>
</evidence>
<proteinExistence type="inferred from homology"/>
<dbReference type="GO" id="GO:0005524">
    <property type="term" value="F:ATP binding"/>
    <property type="evidence" value="ECO:0007669"/>
    <property type="project" value="UniProtKB-KW"/>
</dbReference>
<dbReference type="Pfam" id="PF00004">
    <property type="entry name" value="AAA"/>
    <property type="match status" value="1"/>
</dbReference>
<organism evidence="6 7">
    <name type="scientific">Streptococcus salivarius K12</name>
    <dbReference type="NCBI Taxonomy" id="1200793"/>
    <lineage>
        <taxon>Bacteria</taxon>
        <taxon>Bacillati</taxon>
        <taxon>Bacillota</taxon>
        <taxon>Bacilli</taxon>
        <taxon>Lactobacillales</taxon>
        <taxon>Streptococcaceae</taxon>
        <taxon>Streptococcus</taxon>
    </lineage>
</organism>
<dbReference type="Gene3D" id="1.20.272.10">
    <property type="match status" value="1"/>
</dbReference>
<dbReference type="GO" id="GO:0016887">
    <property type="term" value="F:ATP hydrolysis activity"/>
    <property type="evidence" value="ECO:0007669"/>
    <property type="project" value="InterPro"/>
</dbReference>
<dbReference type="InterPro" id="IPR021886">
    <property type="entry name" value="MgsA_C"/>
</dbReference>
<dbReference type="PANTHER" id="PTHR13779">
    <property type="entry name" value="WERNER HELICASE-INTERACTING PROTEIN 1 FAMILY MEMBER"/>
    <property type="match status" value="1"/>
</dbReference>
<dbReference type="GO" id="GO:0008047">
    <property type="term" value="F:enzyme activator activity"/>
    <property type="evidence" value="ECO:0007669"/>
    <property type="project" value="TreeGrafter"/>
</dbReference>
<dbReference type="SUPFAM" id="SSF48019">
    <property type="entry name" value="post-AAA+ oligomerization domain-like"/>
    <property type="match status" value="1"/>
</dbReference>
<dbReference type="InterPro" id="IPR027417">
    <property type="entry name" value="P-loop_NTPase"/>
</dbReference>